<keyword evidence="9" id="KW-0493">Microtubule</keyword>
<evidence type="ECO:0000256" key="16">
    <source>
        <dbReference type="SAM" id="MobiDB-lite"/>
    </source>
</evidence>
<dbReference type="Proteomes" id="UP001498398">
    <property type="component" value="Unassembled WGS sequence"/>
</dbReference>
<keyword evidence="12" id="KW-0206">Cytoskeleton</keyword>
<keyword evidence="10" id="KW-0498">Mitosis</keyword>
<feature type="compositionally biased region" description="Low complexity" evidence="16">
    <location>
        <begin position="223"/>
        <end position="238"/>
    </location>
</feature>
<feature type="region of interest" description="Disordered" evidence="16">
    <location>
        <begin position="1"/>
        <end position="32"/>
    </location>
</feature>
<evidence type="ECO:0000313" key="18">
    <source>
        <dbReference type="Proteomes" id="UP001498398"/>
    </source>
</evidence>
<feature type="compositionally biased region" description="Polar residues" evidence="16">
    <location>
        <begin position="415"/>
        <end position="435"/>
    </location>
</feature>
<comment type="similarity">
    <text evidence="4">Belongs to the DASH complex ASK1 family.</text>
</comment>
<name>A0ABR1JNU5_9AGAR</name>
<dbReference type="PANTHER" id="PTHR28200:SF1">
    <property type="entry name" value="DASH COMPLEX SUBUNIT ASK1"/>
    <property type="match status" value="1"/>
</dbReference>
<gene>
    <name evidence="17" type="ORF">VKT23_005919</name>
</gene>
<evidence type="ECO:0000256" key="14">
    <source>
        <dbReference type="ARBA" id="ARBA00023306"/>
    </source>
</evidence>
<evidence type="ECO:0000256" key="1">
    <source>
        <dbReference type="ARBA" id="ARBA00004123"/>
    </source>
</evidence>
<feature type="compositionally biased region" description="Basic and acidic residues" evidence="16">
    <location>
        <begin position="244"/>
        <end position="260"/>
    </location>
</feature>
<keyword evidence="14" id="KW-0131">Cell cycle</keyword>
<evidence type="ECO:0000256" key="10">
    <source>
        <dbReference type="ARBA" id="ARBA00022776"/>
    </source>
</evidence>
<comment type="subcellular location">
    <subcellularLocation>
        <location evidence="3">Chromosome</location>
        <location evidence="3">Centromere</location>
        <location evidence="3">Kinetochore</location>
    </subcellularLocation>
    <subcellularLocation>
        <location evidence="2">Cytoplasm</location>
        <location evidence="2">Cytoskeleton</location>
        <location evidence="2">Spindle</location>
    </subcellularLocation>
    <subcellularLocation>
        <location evidence="1">Nucleus</location>
    </subcellularLocation>
</comment>
<evidence type="ECO:0000256" key="7">
    <source>
        <dbReference type="ARBA" id="ARBA00022490"/>
    </source>
</evidence>
<sequence>MVDQRKPIDPPPPRWRPNPDPANIEIPGLDVNASPQDQIEQIEQLITLKLQNIDENFSKIHHVLSSRILPAVKRYSVGTTPVRKSAKFWVEFYERAAQINIPTPDDYETVNEPSSSEHTEQTSEESDSHSQSEITETSSEQDDEYESSRREPSFAPPDDSFMPGQAAFASTPAAARVASAQGSFATQPFDETASSWSASMESPLVRLDRQLKDFSEEENEAGPSSTPSRPSRTATSFSIVEDEPTVRLTDKSKGKEKEQPMLRSILRHNLYTSKDPMALTPGVSTSPLRPKAKLKTPIPKELNPYIPPSSQPRDWNGIVDLREHTISTPGQRTYVPSSVRKPGNTPATARKPFYFDDDDDDSFDLPPGMSPPRFLSPARPNRKSFAEPGLLKLGKSPAKDAVARITRDLLKDAQMKSQPRSTATAGKSHLFSDSSLSTLDIPDVSKYRYGNFDNVATDTDTSLENMMRQVGLRDPPMAPPQSITPDMRPYEWSSAGETDTGSPGVPHQQPQSHQNQNQDKGDFYAEDEDSFAFDPQIQPGFDVQNQDLDLDDDSYFDDFDEEINDTAHPSAAFLMASQNRRSFEGDDSFDSESSIDSMDQEAMDSMPVHPFARMAMGEGGMDMDDSFDDSFDVGPGEVEEETLFGVPPGQREAIASNRNLMLHGGDLFTDSMGLTEDINRVEESPTPAGWNRG</sequence>
<dbReference type="EMBL" id="JBANRG010000007">
    <property type="protein sequence ID" value="KAK7464713.1"/>
    <property type="molecule type" value="Genomic_DNA"/>
</dbReference>
<feature type="compositionally biased region" description="Pro residues" evidence="16">
    <location>
        <begin position="9"/>
        <end position="20"/>
    </location>
</feature>
<dbReference type="InterPro" id="IPR013964">
    <property type="entry name" value="DASH_Ask1"/>
</dbReference>
<evidence type="ECO:0000256" key="13">
    <source>
        <dbReference type="ARBA" id="ARBA00023242"/>
    </source>
</evidence>
<evidence type="ECO:0000256" key="6">
    <source>
        <dbReference type="ARBA" id="ARBA00022454"/>
    </source>
</evidence>
<evidence type="ECO:0000256" key="9">
    <source>
        <dbReference type="ARBA" id="ARBA00022701"/>
    </source>
</evidence>
<keyword evidence="7" id="KW-0963">Cytoplasm</keyword>
<keyword evidence="18" id="KW-1185">Reference proteome</keyword>
<comment type="caution">
    <text evidence="17">The sequence shown here is derived from an EMBL/GenBank/DDBJ whole genome shotgun (WGS) entry which is preliminary data.</text>
</comment>
<evidence type="ECO:0000256" key="3">
    <source>
        <dbReference type="ARBA" id="ARBA00004629"/>
    </source>
</evidence>
<proteinExistence type="inferred from homology"/>
<evidence type="ECO:0000256" key="12">
    <source>
        <dbReference type="ARBA" id="ARBA00023212"/>
    </source>
</evidence>
<feature type="region of interest" description="Disordered" evidence="16">
    <location>
        <begin position="412"/>
        <end position="435"/>
    </location>
</feature>
<feature type="compositionally biased region" description="Low complexity" evidence="16">
    <location>
        <begin position="166"/>
        <end position="180"/>
    </location>
</feature>
<keyword evidence="8" id="KW-0132">Cell division</keyword>
<evidence type="ECO:0000256" key="4">
    <source>
        <dbReference type="ARBA" id="ARBA00010731"/>
    </source>
</evidence>
<organism evidence="17 18">
    <name type="scientific">Marasmiellus scandens</name>
    <dbReference type="NCBI Taxonomy" id="2682957"/>
    <lineage>
        <taxon>Eukaryota</taxon>
        <taxon>Fungi</taxon>
        <taxon>Dikarya</taxon>
        <taxon>Basidiomycota</taxon>
        <taxon>Agaricomycotina</taxon>
        <taxon>Agaricomycetes</taxon>
        <taxon>Agaricomycetidae</taxon>
        <taxon>Agaricales</taxon>
        <taxon>Marasmiineae</taxon>
        <taxon>Omphalotaceae</taxon>
        <taxon>Marasmiellus</taxon>
    </lineage>
</organism>
<feature type="compositionally biased region" description="Basic and acidic residues" evidence="16">
    <location>
        <begin position="115"/>
        <end position="130"/>
    </location>
</feature>
<keyword evidence="6" id="KW-0158">Chromosome</keyword>
<feature type="compositionally biased region" description="Polar residues" evidence="16">
    <location>
        <begin position="326"/>
        <end position="336"/>
    </location>
</feature>
<evidence type="ECO:0000256" key="15">
    <source>
        <dbReference type="ARBA" id="ARBA00023328"/>
    </source>
</evidence>
<dbReference type="Pfam" id="PF08655">
    <property type="entry name" value="DASH_Ask1"/>
    <property type="match status" value="1"/>
</dbReference>
<keyword evidence="13" id="KW-0539">Nucleus</keyword>
<keyword evidence="15" id="KW-0137">Centromere</keyword>
<feature type="compositionally biased region" description="Low complexity" evidence="16">
    <location>
        <begin position="506"/>
        <end position="518"/>
    </location>
</feature>
<evidence type="ECO:0000256" key="11">
    <source>
        <dbReference type="ARBA" id="ARBA00022838"/>
    </source>
</evidence>
<evidence type="ECO:0000256" key="8">
    <source>
        <dbReference type="ARBA" id="ARBA00022618"/>
    </source>
</evidence>
<evidence type="ECO:0000256" key="5">
    <source>
        <dbReference type="ARBA" id="ARBA00014520"/>
    </source>
</evidence>
<protein>
    <recommendedName>
        <fullName evidence="5">DASH complex subunit ASK1</fullName>
    </recommendedName>
</protein>
<feature type="region of interest" description="Disordered" evidence="16">
    <location>
        <begin position="471"/>
        <end position="521"/>
    </location>
</feature>
<reference evidence="17 18" key="1">
    <citation type="submission" date="2024-01" db="EMBL/GenBank/DDBJ databases">
        <title>A draft genome for the cacao thread blight pathogen Marasmiellus scandens.</title>
        <authorList>
            <person name="Baruah I.K."/>
            <person name="Leung J."/>
            <person name="Bukari Y."/>
            <person name="Amoako-Attah I."/>
            <person name="Meinhardt L.W."/>
            <person name="Bailey B.A."/>
            <person name="Cohen S.P."/>
        </authorList>
    </citation>
    <scope>NUCLEOTIDE SEQUENCE [LARGE SCALE GENOMIC DNA]</scope>
    <source>
        <strain evidence="17 18">GH-19</strain>
    </source>
</reference>
<accession>A0ABR1JNU5</accession>
<keyword evidence="11" id="KW-0995">Kinetochore</keyword>
<dbReference type="PANTHER" id="PTHR28200">
    <property type="entry name" value="DASH COMPLEX SUBUNIT ASK1"/>
    <property type="match status" value="1"/>
</dbReference>
<feature type="region of interest" description="Disordered" evidence="16">
    <location>
        <begin position="103"/>
        <end position="361"/>
    </location>
</feature>
<evidence type="ECO:0000313" key="17">
    <source>
        <dbReference type="EMBL" id="KAK7464713.1"/>
    </source>
</evidence>
<evidence type="ECO:0000256" key="2">
    <source>
        <dbReference type="ARBA" id="ARBA00004186"/>
    </source>
</evidence>